<dbReference type="InterPro" id="IPR001424">
    <property type="entry name" value="SOD_Cu_Zn_dom"/>
</dbReference>
<dbReference type="InterPro" id="IPR024134">
    <property type="entry name" value="SOD_Cu/Zn_/chaperone"/>
</dbReference>
<proteinExistence type="inferred from homology"/>
<comment type="function">
    <text evidence="2">Destroys radicals which are normally produced within the cells and which are toxic to biological systems. May play a role in favoring mycobacterial survival in phagocytes.</text>
</comment>
<keyword evidence="3" id="KW-0479">Metal-binding</keyword>
<feature type="domain" description="Superoxide dismutase copper/zinc binding" evidence="4">
    <location>
        <begin position="41"/>
        <end position="173"/>
    </location>
</feature>
<dbReference type="CDD" id="cd00305">
    <property type="entry name" value="Cu-Zn_Superoxide_Dismutase"/>
    <property type="match status" value="1"/>
</dbReference>
<reference evidence="5 6" key="1">
    <citation type="submission" date="2014-07" db="EMBL/GenBank/DDBJ databases">
        <authorList>
            <person name="Wibberg Daniel"/>
        </authorList>
    </citation>
    <scope>NUCLEOTIDE SEQUENCE [LARGE SCALE GENOMIC DNA]</scope>
</reference>
<comment type="similarity">
    <text evidence="1 3">Belongs to the Cu-Zn superoxide dismutase family.</text>
</comment>
<dbReference type="PROSITE" id="PS00332">
    <property type="entry name" value="SOD_CU_ZN_2"/>
    <property type="match status" value="1"/>
</dbReference>
<keyword evidence="6" id="KW-1185">Reference proteome</keyword>
<protein>
    <recommendedName>
        <fullName evidence="3">Superoxide dismutase [Cu-Zn]</fullName>
        <ecNumber evidence="3">1.15.1.1</ecNumber>
    </recommendedName>
</protein>
<dbReference type="RefSeq" id="WP_231553327.1">
    <property type="nucleotide sequence ID" value="NZ_CCRF01000061.1"/>
</dbReference>
<keyword evidence="3" id="KW-0862">Zinc</keyword>
<dbReference type="AlphaFoldDB" id="A0A090IZC8"/>
<dbReference type="EC" id="1.15.1.1" evidence="3"/>
<dbReference type="GO" id="GO:0004784">
    <property type="term" value="F:superoxide dismutase activity"/>
    <property type="evidence" value="ECO:0007669"/>
    <property type="project" value="UniProtKB-EC"/>
</dbReference>
<evidence type="ECO:0000256" key="1">
    <source>
        <dbReference type="ARBA" id="ARBA00010457"/>
    </source>
</evidence>
<comment type="cofactor">
    <cofactor evidence="3">
        <name>Zn(2+)</name>
        <dbReference type="ChEBI" id="CHEBI:29105"/>
    </cofactor>
    <text evidence="3">Binds 1 zinc ion per subunit.</text>
</comment>
<keyword evidence="3" id="KW-0560">Oxidoreductase</keyword>
<evidence type="ECO:0000313" key="5">
    <source>
        <dbReference type="EMBL" id="CEE01783.1"/>
    </source>
</evidence>
<dbReference type="InterPro" id="IPR018152">
    <property type="entry name" value="SOD_Cu/Zn_BS"/>
</dbReference>
<dbReference type="PROSITE" id="PS00087">
    <property type="entry name" value="SOD_CU_ZN_1"/>
    <property type="match status" value="1"/>
</dbReference>
<sequence length="177" mass="19498">MYQVGYFCYPVQPWPLYYHGSQTPVRAYAEIKGGPLAPNIHGFVVFTDIGNGTDVFVEVNGLPPYQKRGNGQDPIGPHGFHIHEKGSCAVGKGDDPFQEAGGHWNPTNQPHGNHAGDLPVIFSNNGYTRMNVFTDKFRVREVIGKAMIIHESPDDFRTQPAGDAGKRLACGVIKPFY</sequence>
<evidence type="ECO:0000256" key="3">
    <source>
        <dbReference type="RuleBase" id="RU000393"/>
    </source>
</evidence>
<dbReference type="InterPro" id="IPR036423">
    <property type="entry name" value="SOD-like_Cu/Zn_dom_sf"/>
</dbReference>
<evidence type="ECO:0000256" key="2">
    <source>
        <dbReference type="ARBA" id="ARBA00024900"/>
    </source>
</evidence>
<accession>A0A090IZC8</accession>
<keyword evidence="3" id="KW-0186">Copper</keyword>
<dbReference type="Pfam" id="PF00080">
    <property type="entry name" value="Sod_Cu"/>
    <property type="match status" value="1"/>
</dbReference>
<dbReference type="Proteomes" id="UP000040576">
    <property type="component" value="Unassembled WGS sequence"/>
</dbReference>
<gene>
    <name evidence="5" type="ORF">BT1A1_1961</name>
</gene>
<evidence type="ECO:0000313" key="6">
    <source>
        <dbReference type="Proteomes" id="UP000040576"/>
    </source>
</evidence>
<dbReference type="PANTHER" id="PTHR10003">
    <property type="entry name" value="SUPEROXIDE DISMUTASE CU-ZN -RELATED"/>
    <property type="match status" value="1"/>
</dbReference>
<evidence type="ECO:0000259" key="4">
    <source>
        <dbReference type="Pfam" id="PF00080"/>
    </source>
</evidence>
<dbReference type="SUPFAM" id="SSF49329">
    <property type="entry name" value="Cu,Zn superoxide dismutase-like"/>
    <property type="match status" value="1"/>
</dbReference>
<organism evidence="5 6">
    <name type="scientific">Caldibacillus thermoamylovorans</name>
    <dbReference type="NCBI Taxonomy" id="35841"/>
    <lineage>
        <taxon>Bacteria</taxon>
        <taxon>Bacillati</taxon>
        <taxon>Bacillota</taxon>
        <taxon>Bacilli</taxon>
        <taxon>Bacillales</taxon>
        <taxon>Bacillaceae</taxon>
        <taxon>Caldibacillus</taxon>
    </lineage>
</organism>
<dbReference type="EMBL" id="CCRF01000061">
    <property type="protein sequence ID" value="CEE01783.1"/>
    <property type="molecule type" value="Genomic_DNA"/>
</dbReference>
<comment type="catalytic activity">
    <reaction evidence="3">
        <text>2 superoxide + 2 H(+) = H2O2 + O2</text>
        <dbReference type="Rhea" id="RHEA:20696"/>
        <dbReference type="ChEBI" id="CHEBI:15378"/>
        <dbReference type="ChEBI" id="CHEBI:15379"/>
        <dbReference type="ChEBI" id="CHEBI:16240"/>
        <dbReference type="ChEBI" id="CHEBI:18421"/>
        <dbReference type="EC" id="1.15.1.1"/>
    </reaction>
</comment>
<comment type="cofactor">
    <cofactor evidence="3">
        <name>Cu cation</name>
        <dbReference type="ChEBI" id="CHEBI:23378"/>
    </cofactor>
    <text evidence="3">Binds 1 copper ion per subunit.</text>
</comment>
<name>A0A090IZC8_9BACI</name>
<dbReference type="Gene3D" id="2.60.40.200">
    <property type="entry name" value="Superoxide dismutase, copper/zinc binding domain"/>
    <property type="match status" value="1"/>
</dbReference>
<dbReference type="GO" id="GO:0005507">
    <property type="term" value="F:copper ion binding"/>
    <property type="evidence" value="ECO:0007669"/>
    <property type="project" value="InterPro"/>
</dbReference>